<gene>
    <name evidence="2" type="ORF">VN21_17475</name>
</gene>
<feature type="transmembrane region" description="Helical" evidence="1">
    <location>
        <begin position="87"/>
        <end position="106"/>
    </location>
</feature>
<organism evidence="2 3">
    <name type="scientific">Paraclostridium benzoelyticum</name>
    <dbReference type="NCBI Taxonomy" id="1629550"/>
    <lineage>
        <taxon>Bacteria</taxon>
        <taxon>Bacillati</taxon>
        <taxon>Bacillota</taxon>
        <taxon>Clostridia</taxon>
        <taxon>Peptostreptococcales</taxon>
        <taxon>Peptostreptococcaceae</taxon>
        <taxon>Paraclostridium</taxon>
    </lineage>
</organism>
<accession>A0A0M3DB20</accession>
<dbReference type="RefSeq" id="WP_046824396.1">
    <property type="nucleotide sequence ID" value="NZ_JBCLWQ010000002.1"/>
</dbReference>
<evidence type="ECO:0000313" key="3">
    <source>
        <dbReference type="Proteomes" id="UP000034407"/>
    </source>
</evidence>
<keyword evidence="1" id="KW-0812">Transmembrane</keyword>
<keyword evidence="3" id="KW-1185">Reference proteome</keyword>
<feature type="transmembrane region" description="Helical" evidence="1">
    <location>
        <begin position="20"/>
        <end position="43"/>
    </location>
</feature>
<dbReference type="OrthoDB" id="1938546at2"/>
<keyword evidence="1" id="KW-0472">Membrane</keyword>
<name>A0A0M3DB20_9FIRM</name>
<dbReference type="EMBL" id="LBBT01000360">
    <property type="protein sequence ID" value="KKX99864.1"/>
    <property type="molecule type" value="Genomic_DNA"/>
</dbReference>
<dbReference type="PATRIC" id="fig|1629550.3.peg.3027"/>
<keyword evidence="1" id="KW-1133">Transmembrane helix</keyword>
<evidence type="ECO:0000256" key="1">
    <source>
        <dbReference type="SAM" id="Phobius"/>
    </source>
</evidence>
<dbReference type="AlphaFoldDB" id="A0A0M3DB20"/>
<reference evidence="2 3" key="1">
    <citation type="submission" date="2015-04" db="EMBL/GenBank/DDBJ databases">
        <title>Microcin producing Clostridium sp. JC272T.</title>
        <authorList>
            <person name="Jyothsna T."/>
            <person name="Sasikala C."/>
            <person name="Ramana C."/>
        </authorList>
    </citation>
    <scope>NUCLEOTIDE SEQUENCE [LARGE SCALE GENOMIC DNA]</scope>
    <source>
        <strain evidence="2 3">JC272</strain>
    </source>
</reference>
<evidence type="ECO:0000313" key="2">
    <source>
        <dbReference type="EMBL" id="KKX99864.1"/>
    </source>
</evidence>
<proteinExistence type="predicted"/>
<comment type="caution">
    <text evidence="2">The sequence shown here is derived from an EMBL/GenBank/DDBJ whole genome shotgun (WGS) entry which is preliminary data.</text>
</comment>
<feature type="transmembrane region" description="Helical" evidence="1">
    <location>
        <begin position="112"/>
        <end position="132"/>
    </location>
</feature>
<sequence length="141" mass="15433">MIKRGIKIILDEIKKFFNELGIACKYLIILALISFLVVCISIFDTELDATGNLVTIRTAFSSIAGYILERSTKTCTSSPKLLKTKILVVGTFAVMAMIVTICAYVVDINVNNPSLILIKNLLFSSIGFLTSASKDFTGKDL</sequence>
<dbReference type="Proteomes" id="UP000034407">
    <property type="component" value="Unassembled WGS sequence"/>
</dbReference>
<protein>
    <submittedName>
        <fullName evidence="2">Uncharacterized protein</fullName>
    </submittedName>
</protein>